<dbReference type="Pfam" id="PF03645">
    <property type="entry name" value="Tctex-1"/>
    <property type="match status" value="1"/>
</dbReference>
<dbReference type="InterPro" id="IPR038586">
    <property type="entry name" value="Tctex-1-like_sf"/>
</dbReference>
<dbReference type="CDD" id="cd21451">
    <property type="entry name" value="DLC-like_TCTEX1D"/>
    <property type="match status" value="1"/>
</dbReference>
<dbReference type="AlphaFoldDB" id="A0A1R2C9I4"/>
<evidence type="ECO:0000313" key="3">
    <source>
        <dbReference type="Proteomes" id="UP000187209"/>
    </source>
</evidence>
<reference evidence="2 3" key="1">
    <citation type="submission" date="2016-11" db="EMBL/GenBank/DDBJ databases">
        <title>The macronuclear genome of Stentor coeruleus: a giant cell with tiny introns.</title>
        <authorList>
            <person name="Slabodnick M."/>
            <person name="Ruby J.G."/>
            <person name="Reiff S.B."/>
            <person name="Swart E.C."/>
            <person name="Gosai S."/>
            <person name="Prabakaran S."/>
            <person name="Witkowska E."/>
            <person name="Larue G.E."/>
            <person name="Fisher S."/>
            <person name="Freeman R.M."/>
            <person name="Gunawardena J."/>
            <person name="Chu W."/>
            <person name="Stover N.A."/>
            <person name="Gregory B.D."/>
            <person name="Nowacki M."/>
            <person name="Derisi J."/>
            <person name="Roy S.W."/>
            <person name="Marshall W.F."/>
            <person name="Sood P."/>
        </authorList>
    </citation>
    <scope>NUCLEOTIDE SEQUENCE [LARGE SCALE GENOMIC DNA]</scope>
    <source>
        <strain evidence="2">WM001</strain>
    </source>
</reference>
<dbReference type="Gene3D" id="3.30.1140.40">
    <property type="entry name" value="Tctex-1"/>
    <property type="match status" value="1"/>
</dbReference>
<dbReference type="GO" id="GO:0007018">
    <property type="term" value="P:microtubule-based movement"/>
    <property type="evidence" value="ECO:0007669"/>
    <property type="project" value="TreeGrafter"/>
</dbReference>
<dbReference type="EMBL" id="MPUH01001737">
    <property type="protein sequence ID" value="OMJ66367.1"/>
    <property type="molecule type" value="Genomic_DNA"/>
</dbReference>
<evidence type="ECO:0000313" key="2">
    <source>
        <dbReference type="EMBL" id="OMJ85669.1"/>
    </source>
</evidence>
<dbReference type="GO" id="GO:0045505">
    <property type="term" value="F:dynein intermediate chain binding"/>
    <property type="evidence" value="ECO:0007669"/>
    <property type="project" value="TreeGrafter"/>
</dbReference>
<evidence type="ECO:0000313" key="1">
    <source>
        <dbReference type="EMBL" id="OMJ66367.1"/>
    </source>
</evidence>
<dbReference type="GO" id="GO:0005737">
    <property type="term" value="C:cytoplasm"/>
    <property type="evidence" value="ECO:0007669"/>
    <property type="project" value="TreeGrafter"/>
</dbReference>
<name>A0A1R2C9I4_9CILI</name>
<sequence length="126" mass="14262">MAVPAEYGMSSAHRMEPRDDEKFYPSAVKKIVNDILTEKLTGVSYEDKFAQSLALEISNLVKIKCKSLKMPRYKIIVQTFIGENLNQGLRVASKSLWNPKFDNYASCSFMSGNLFAVVIVFGSYYE</sequence>
<comment type="caution">
    <text evidence="2">The sequence shown here is derived from an EMBL/GenBank/DDBJ whole genome shotgun (WGS) entry which is preliminary data.</text>
</comment>
<evidence type="ECO:0008006" key="4">
    <source>
        <dbReference type="Google" id="ProtNLM"/>
    </source>
</evidence>
<dbReference type="OrthoDB" id="10248487at2759"/>
<proteinExistence type="predicted"/>
<accession>A0A1R2C9I4</accession>
<dbReference type="PANTHER" id="PTHR21255:SF7">
    <property type="entry name" value="DYNEIN LIGHT CHAIN TCTEX-TYPE PROTEIN 2B"/>
    <property type="match status" value="1"/>
</dbReference>
<dbReference type="InterPro" id="IPR005334">
    <property type="entry name" value="Tctex-1-like"/>
</dbReference>
<dbReference type="EMBL" id="MPUH01000229">
    <property type="protein sequence ID" value="OMJ85669.1"/>
    <property type="molecule type" value="Genomic_DNA"/>
</dbReference>
<keyword evidence="3" id="KW-1185">Reference proteome</keyword>
<gene>
    <name evidence="2" type="ORF">SteCoe_12938</name>
    <name evidence="1" type="ORF">SteCoe_36805</name>
</gene>
<protein>
    <recommendedName>
        <fullName evidence="4">Dynein light chain</fullName>
    </recommendedName>
</protein>
<dbReference type="PANTHER" id="PTHR21255">
    <property type="entry name" value="T-COMPLEX-ASSOCIATED-TESTIS-EXPRESSED 1/ DYNEIN LIGHT CHAIN"/>
    <property type="match status" value="1"/>
</dbReference>
<dbReference type="GO" id="GO:0005868">
    <property type="term" value="C:cytoplasmic dynein complex"/>
    <property type="evidence" value="ECO:0007669"/>
    <property type="project" value="TreeGrafter"/>
</dbReference>
<dbReference type="Proteomes" id="UP000187209">
    <property type="component" value="Unassembled WGS sequence"/>
</dbReference>
<organism evidence="2 3">
    <name type="scientific">Stentor coeruleus</name>
    <dbReference type="NCBI Taxonomy" id="5963"/>
    <lineage>
        <taxon>Eukaryota</taxon>
        <taxon>Sar</taxon>
        <taxon>Alveolata</taxon>
        <taxon>Ciliophora</taxon>
        <taxon>Postciliodesmatophora</taxon>
        <taxon>Heterotrichea</taxon>
        <taxon>Heterotrichida</taxon>
        <taxon>Stentoridae</taxon>
        <taxon>Stentor</taxon>
    </lineage>
</organism>